<dbReference type="Proteomes" id="UP000182975">
    <property type="component" value="Unassembled WGS sequence"/>
</dbReference>
<proteinExistence type="predicted"/>
<keyword evidence="1" id="KW-1133">Transmembrane helix</keyword>
<organism evidence="2 3">
    <name type="scientific">Denitrobacterium detoxificans</name>
    <dbReference type="NCBI Taxonomy" id="79604"/>
    <lineage>
        <taxon>Bacteria</taxon>
        <taxon>Bacillati</taxon>
        <taxon>Actinomycetota</taxon>
        <taxon>Coriobacteriia</taxon>
        <taxon>Eggerthellales</taxon>
        <taxon>Eggerthellaceae</taxon>
        <taxon>Denitrobacterium</taxon>
    </lineage>
</organism>
<evidence type="ECO:0000313" key="2">
    <source>
        <dbReference type="EMBL" id="SEO38788.1"/>
    </source>
</evidence>
<feature type="transmembrane region" description="Helical" evidence="1">
    <location>
        <begin position="212"/>
        <end position="232"/>
    </location>
</feature>
<protein>
    <submittedName>
        <fullName evidence="2">DMSO/TMAO reductase YedYZ, heme-binding membrane subunit</fullName>
    </submittedName>
</protein>
<feature type="transmembrane region" description="Helical" evidence="1">
    <location>
        <begin position="105"/>
        <end position="126"/>
    </location>
</feature>
<accession>A0A1H8PAX8</accession>
<feature type="transmembrane region" description="Helical" evidence="1">
    <location>
        <begin position="64"/>
        <end position="84"/>
    </location>
</feature>
<feature type="transmembrane region" description="Helical" evidence="1">
    <location>
        <begin position="138"/>
        <end position="161"/>
    </location>
</feature>
<feature type="transmembrane region" description="Helical" evidence="1">
    <location>
        <begin position="40"/>
        <end position="58"/>
    </location>
</feature>
<evidence type="ECO:0000313" key="3">
    <source>
        <dbReference type="Proteomes" id="UP000182975"/>
    </source>
</evidence>
<gene>
    <name evidence="2" type="ORF">SAMN02910314_00082</name>
</gene>
<reference evidence="3" key="1">
    <citation type="submission" date="2016-10" db="EMBL/GenBank/DDBJ databases">
        <authorList>
            <person name="Varghese N."/>
        </authorList>
    </citation>
    <scope>NUCLEOTIDE SEQUENCE [LARGE SCALE GENOMIC DNA]</scope>
    <source>
        <strain evidence="3">DSM 21843</strain>
    </source>
</reference>
<keyword evidence="1" id="KW-0812">Transmembrane</keyword>
<dbReference type="EMBL" id="FOEC01000001">
    <property type="protein sequence ID" value="SEO38788.1"/>
    <property type="molecule type" value="Genomic_DNA"/>
</dbReference>
<feature type="transmembrane region" description="Helical" evidence="1">
    <location>
        <begin position="12"/>
        <end position="31"/>
    </location>
</feature>
<dbReference type="RefSeq" id="WP_256209983.1">
    <property type="nucleotide sequence ID" value="NZ_FOEC01000001.1"/>
</dbReference>
<dbReference type="AlphaFoldDB" id="A0A1H8PAX8"/>
<sequence length="243" mass="26887">MSLNPLFPFMPTIVPNIVQALVVATAFALLCAKPLHKQPLPFYAVFIAASALTFVPAVKDATVVRIMASAYTGVAFYLLVMFAGALPRKWEVTRKLLSIRSELSILAGFIILAHSARVIFMVPVSFMPVWSNIWGDAAPYMLAATSFVGVPLLICFLVPWITSFKRVRRRMKGTTWKKVQRLAYPFMALLVAQGMLLAVAHALYVGPTSEDFATYVITGCLYATLGIVYAALKFYGVLQRKRK</sequence>
<feature type="transmembrane region" description="Helical" evidence="1">
    <location>
        <begin position="182"/>
        <end position="206"/>
    </location>
</feature>
<evidence type="ECO:0000256" key="1">
    <source>
        <dbReference type="SAM" id="Phobius"/>
    </source>
</evidence>
<name>A0A1H8PAX8_9ACTN</name>
<keyword evidence="3" id="KW-1185">Reference proteome</keyword>
<keyword evidence="1" id="KW-0472">Membrane</keyword>